<proteinExistence type="inferred from homology"/>
<evidence type="ECO:0000256" key="2">
    <source>
        <dbReference type="ARBA" id="ARBA00022980"/>
    </source>
</evidence>
<dbReference type="AlphaFoldDB" id="A0AA88GKP4"/>
<gene>
    <name evidence="5" type="ORF">C9374_008988</name>
</gene>
<dbReference type="GO" id="GO:0022625">
    <property type="term" value="C:cytosolic large ribosomal subunit"/>
    <property type="evidence" value="ECO:0007669"/>
    <property type="project" value="TreeGrafter"/>
</dbReference>
<keyword evidence="6" id="KW-1185">Reference proteome</keyword>
<accession>A0AA88GKP4</accession>
<dbReference type="PANTHER" id="PTHR10965">
    <property type="entry name" value="60S RIBOSOMAL PROTEIN L38"/>
    <property type="match status" value="1"/>
</dbReference>
<keyword evidence="3 4" id="KW-0687">Ribonucleoprotein</keyword>
<sequence>MPKQILNVKEFLNLAVAAKEKGSITIYRTKQSKNRSYKFKLRTRQYLYTLKMKNKVKAQQLEKALPPALKKTFINFPDKKETAKKQ</sequence>
<dbReference type="Pfam" id="PF01781">
    <property type="entry name" value="Ribosomal_L38e"/>
    <property type="match status" value="1"/>
</dbReference>
<keyword evidence="2 4" id="KW-0689">Ribosomal protein</keyword>
<comment type="caution">
    <text evidence="5">The sequence shown here is derived from an EMBL/GenBank/DDBJ whole genome shotgun (WGS) entry which is preliminary data.</text>
</comment>
<dbReference type="PANTHER" id="PTHR10965:SF0">
    <property type="entry name" value="LARGE RIBOSOMAL SUBUNIT PROTEIN EL38"/>
    <property type="match status" value="1"/>
</dbReference>
<evidence type="ECO:0000256" key="1">
    <source>
        <dbReference type="ARBA" id="ARBA00007803"/>
    </source>
</evidence>
<dbReference type="RefSeq" id="XP_044545165.1">
    <property type="nucleotide sequence ID" value="XM_044699124.1"/>
</dbReference>
<evidence type="ECO:0008006" key="7">
    <source>
        <dbReference type="Google" id="ProtNLM"/>
    </source>
</evidence>
<dbReference type="Gene3D" id="3.30.720.90">
    <property type="match status" value="1"/>
</dbReference>
<dbReference type="GO" id="GO:0006412">
    <property type="term" value="P:translation"/>
    <property type="evidence" value="ECO:0007669"/>
    <property type="project" value="InterPro"/>
</dbReference>
<evidence type="ECO:0000313" key="5">
    <source>
        <dbReference type="EMBL" id="KAG2377903.1"/>
    </source>
</evidence>
<comment type="similarity">
    <text evidence="1 4">Belongs to the eukaryotic ribosomal protein eL38 family.</text>
</comment>
<dbReference type="InterPro" id="IPR002675">
    <property type="entry name" value="Ribosomal_eL38"/>
</dbReference>
<dbReference type="GO" id="GO:0003735">
    <property type="term" value="F:structural constituent of ribosome"/>
    <property type="evidence" value="ECO:0007669"/>
    <property type="project" value="InterPro"/>
</dbReference>
<dbReference type="GO" id="GO:0022618">
    <property type="term" value="P:protein-RNA complex assembly"/>
    <property type="evidence" value="ECO:0007669"/>
    <property type="project" value="TreeGrafter"/>
</dbReference>
<protein>
    <recommendedName>
        <fullName evidence="7">Ribosomal protein L38</fullName>
    </recommendedName>
</protein>
<dbReference type="Proteomes" id="UP000816034">
    <property type="component" value="Unassembled WGS sequence"/>
</dbReference>
<dbReference type="InterPro" id="IPR038464">
    <property type="entry name" value="Ribosomal_eL38_sf"/>
</dbReference>
<dbReference type="EMBL" id="PYSW02000036">
    <property type="protein sequence ID" value="KAG2377903.1"/>
    <property type="molecule type" value="Genomic_DNA"/>
</dbReference>
<dbReference type="GeneID" id="68101442"/>
<name>A0AA88GKP4_NAELO</name>
<evidence type="ECO:0000256" key="4">
    <source>
        <dbReference type="RuleBase" id="RU003445"/>
    </source>
</evidence>
<reference evidence="5 6" key="1">
    <citation type="journal article" date="2018" name="BMC Genomics">
        <title>The genome of Naegleria lovaniensis, the basis for a comparative approach to unravel pathogenicity factors of the human pathogenic amoeba N. fowleri.</title>
        <authorList>
            <person name="Liechti N."/>
            <person name="Schurch N."/>
            <person name="Bruggmann R."/>
            <person name="Wittwer M."/>
        </authorList>
    </citation>
    <scope>NUCLEOTIDE SEQUENCE [LARGE SCALE GENOMIC DNA]</scope>
    <source>
        <strain evidence="5 6">ATCC 30569</strain>
    </source>
</reference>
<organism evidence="5 6">
    <name type="scientific">Naegleria lovaniensis</name>
    <name type="common">Amoeba</name>
    <dbReference type="NCBI Taxonomy" id="51637"/>
    <lineage>
        <taxon>Eukaryota</taxon>
        <taxon>Discoba</taxon>
        <taxon>Heterolobosea</taxon>
        <taxon>Tetramitia</taxon>
        <taxon>Eutetramitia</taxon>
        <taxon>Vahlkampfiidae</taxon>
        <taxon>Naegleria</taxon>
    </lineage>
</organism>
<evidence type="ECO:0000256" key="3">
    <source>
        <dbReference type="ARBA" id="ARBA00023274"/>
    </source>
</evidence>
<evidence type="ECO:0000313" key="6">
    <source>
        <dbReference type="Proteomes" id="UP000816034"/>
    </source>
</evidence>